<name>A0ABY8B9X9_9BURK</name>
<dbReference type="RefSeq" id="WP_277415445.1">
    <property type="nucleotide sequence ID" value="NZ_CP119083.1"/>
</dbReference>
<reference evidence="1 2" key="1">
    <citation type="submission" date="2023-02" db="EMBL/GenBank/DDBJ databases">
        <title>Gemone sequence of Telluria chitinolytica ACM 3522T.</title>
        <authorList>
            <person name="Frediansyah A."/>
            <person name="Miess H."/>
            <person name="Gross H."/>
        </authorList>
    </citation>
    <scope>NUCLEOTIDE SEQUENCE [LARGE SCALE GENOMIC DNA]</scope>
    <source>
        <strain evidence="1 2">ACM 3522</strain>
    </source>
</reference>
<dbReference type="Proteomes" id="UP001216510">
    <property type="component" value="Chromosome"/>
</dbReference>
<evidence type="ECO:0000313" key="1">
    <source>
        <dbReference type="EMBL" id="WEF32727.1"/>
    </source>
</evidence>
<keyword evidence="2" id="KW-1185">Reference proteome</keyword>
<evidence type="ECO:0000313" key="2">
    <source>
        <dbReference type="Proteomes" id="UP001216510"/>
    </source>
</evidence>
<accession>A0ABY8B9X9</accession>
<proteinExistence type="predicted"/>
<sequence length="51" mass="5491">MKLQEEAYSPASREVRPTASIVAFQLSHPELAGKLLVGCQYANGAAAAWMQ</sequence>
<gene>
    <name evidence="1" type="ORF">PX653_25505</name>
</gene>
<dbReference type="EMBL" id="CP119083">
    <property type="protein sequence ID" value="WEF32727.1"/>
    <property type="molecule type" value="Genomic_DNA"/>
</dbReference>
<protein>
    <submittedName>
        <fullName evidence="1">Uncharacterized protein</fullName>
    </submittedName>
</protein>
<organism evidence="1 2">
    <name type="scientific">Pseudoduganella chitinolytica</name>
    <dbReference type="NCBI Taxonomy" id="34070"/>
    <lineage>
        <taxon>Bacteria</taxon>
        <taxon>Pseudomonadati</taxon>
        <taxon>Pseudomonadota</taxon>
        <taxon>Betaproteobacteria</taxon>
        <taxon>Burkholderiales</taxon>
        <taxon>Oxalobacteraceae</taxon>
        <taxon>Telluria group</taxon>
        <taxon>Pseudoduganella</taxon>
    </lineage>
</organism>